<dbReference type="PROSITE" id="PS51635">
    <property type="entry name" value="PNPLA"/>
    <property type="match status" value="1"/>
</dbReference>
<dbReference type="AlphaFoldDB" id="A0A081C6Z4"/>
<dbReference type="Gene3D" id="3.40.50.300">
    <property type="entry name" value="P-loop containing nucleotide triphosphate hydrolases"/>
    <property type="match status" value="1"/>
</dbReference>
<comment type="caution">
    <text evidence="4">Lacks conserved residue(s) required for the propagation of feature annotation.</text>
</comment>
<sequence length="505" mass="56090">MAKILTIYSSEAKIGKTTLTVNLGVSLIHETQKTVILVDLSSADDGGPAWSMLKFPGAKLLQDREIPSEGLHDYIQRHSSQLAILSVDSRIIHEEITSKAFVTSLFEQLRRHFDYILVDISTHLNRIAYEVIDESDVFIMVVSSPDYEQPIGIIGHHNTRVVVNMPDESGTGRLTGHQAGLYLAPFDAGAVENFRRSGIPFVIQAPYRPLSQVIGRLARDIGEKRFGIALTGGVALGLSQLGILEVLERNRIAIDMLTGVSFGALLGAAYATGLELRQIKQRVIDWAQSCRPLPAFGLRRLFQQAFCKEAKLQQLCDLLLHDVYFEELLIPVNVVAIDIRTGEHVVFREGKVLDAIEASMRIPQLFVPFKHAERHLIDSSVIYPTPVYPLKNMGANVTVAVVVTPSPAESQRYVLQKSLGKSDADQQATKENYALVAATFDSLMERLTDTPDSPDNLKRVSPDIFIRPNIKGISWREFHKVHELIDFGIAAAEAVIPELEKLKWG</sequence>
<organism evidence="6">
    <name type="scientific">Vecturithrix granuli</name>
    <dbReference type="NCBI Taxonomy" id="1499967"/>
    <lineage>
        <taxon>Bacteria</taxon>
        <taxon>Candidatus Moduliflexota</taxon>
        <taxon>Candidatus Vecturitrichia</taxon>
        <taxon>Candidatus Vecturitrichales</taxon>
        <taxon>Candidatus Vecturitrichaceae</taxon>
        <taxon>Candidatus Vecturithrix</taxon>
    </lineage>
</organism>
<keyword evidence="7" id="KW-1185">Reference proteome</keyword>
<dbReference type="EMBL" id="DF820472">
    <property type="protein sequence ID" value="GAK60349.1"/>
    <property type="molecule type" value="Genomic_DNA"/>
</dbReference>
<dbReference type="SUPFAM" id="SSF52151">
    <property type="entry name" value="FabD/lysophospholipase-like"/>
    <property type="match status" value="1"/>
</dbReference>
<dbReference type="PANTHER" id="PTHR14226">
    <property type="entry name" value="NEUROPATHY TARGET ESTERASE/SWISS CHEESE D.MELANOGASTER"/>
    <property type="match status" value="1"/>
</dbReference>
<evidence type="ECO:0000259" key="5">
    <source>
        <dbReference type="PROSITE" id="PS51635"/>
    </source>
</evidence>
<dbReference type="GO" id="GO:0016787">
    <property type="term" value="F:hydrolase activity"/>
    <property type="evidence" value="ECO:0007669"/>
    <property type="project" value="UniProtKB-UniRule"/>
</dbReference>
<evidence type="ECO:0000313" key="7">
    <source>
        <dbReference type="Proteomes" id="UP000030661"/>
    </source>
</evidence>
<dbReference type="InterPro" id="IPR025669">
    <property type="entry name" value="AAA_dom"/>
</dbReference>
<reference evidence="6" key="1">
    <citation type="journal article" date="2015" name="PeerJ">
        <title>First genomic representation of candidate bacterial phylum KSB3 points to enhanced environmental sensing as a trigger of wastewater bulking.</title>
        <authorList>
            <person name="Sekiguchi Y."/>
            <person name="Ohashi A."/>
            <person name="Parks D.H."/>
            <person name="Yamauchi T."/>
            <person name="Tyson G.W."/>
            <person name="Hugenholtz P."/>
        </authorList>
    </citation>
    <scope>NUCLEOTIDE SEQUENCE [LARGE SCALE GENOMIC DNA]</scope>
</reference>
<dbReference type="InterPro" id="IPR002641">
    <property type="entry name" value="PNPLA_dom"/>
</dbReference>
<accession>A0A081C6Z4</accession>
<feature type="short sequence motif" description="GXSXG" evidence="4">
    <location>
        <begin position="259"/>
        <end position="263"/>
    </location>
</feature>
<dbReference type="Pfam" id="PF01734">
    <property type="entry name" value="Patatin"/>
    <property type="match status" value="1"/>
</dbReference>
<dbReference type="SUPFAM" id="SSF52540">
    <property type="entry name" value="P-loop containing nucleoside triphosphate hydrolases"/>
    <property type="match status" value="1"/>
</dbReference>
<name>A0A081C6Z4_VECG1</name>
<dbReference type="Proteomes" id="UP000030661">
    <property type="component" value="Unassembled WGS sequence"/>
</dbReference>
<evidence type="ECO:0000256" key="3">
    <source>
        <dbReference type="ARBA" id="ARBA00023098"/>
    </source>
</evidence>
<dbReference type="PANTHER" id="PTHR14226:SF29">
    <property type="entry name" value="NEUROPATHY TARGET ESTERASE SWS"/>
    <property type="match status" value="1"/>
</dbReference>
<dbReference type="HOGENOM" id="CLU_000960_1_3_0"/>
<keyword evidence="2 4" id="KW-0442">Lipid degradation</keyword>
<feature type="domain" description="PNPLA" evidence="5">
    <location>
        <begin position="228"/>
        <end position="391"/>
    </location>
</feature>
<dbReference type="Gene3D" id="3.40.1090.10">
    <property type="entry name" value="Cytosolic phospholipase A2 catalytic domain"/>
    <property type="match status" value="2"/>
</dbReference>
<evidence type="ECO:0000256" key="2">
    <source>
        <dbReference type="ARBA" id="ARBA00022963"/>
    </source>
</evidence>
<proteinExistence type="predicted"/>
<dbReference type="InterPro" id="IPR050301">
    <property type="entry name" value="NTE"/>
</dbReference>
<dbReference type="STRING" id="1499967.U27_00240"/>
<gene>
    <name evidence="6" type="ORF">U27_00240</name>
</gene>
<keyword evidence="1 4" id="KW-0378">Hydrolase</keyword>
<feature type="active site" description="Nucleophile" evidence="4">
    <location>
        <position position="261"/>
    </location>
</feature>
<feature type="active site" description="Proton acceptor" evidence="4">
    <location>
        <position position="378"/>
    </location>
</feature>
<dbReference type="InterPro" id="IPR027417">
    <property type="entry name" value="P-loop_NTPase"/>
</dbReference>
<dbReference type="InterPro" id="IPR016035">
    <property type="entry name" value="Acyl_Trfase/lysoPLipase"/>
</dbReference>
<evidence type="ECO:0000256" key="4">
    <source>
        <dbReference type="PROSITE-ProRule" id="PRU01161"/>
    </source>
</evidence>
<evidence type="ECO:0000313" key="6">
    <source>
        <dbReference type="EMBL" id="GAK60349.1"/>
    </source>
</evidence>
<dbReference type="GO" id="GO:0016042">
    <property type="term" value="P:lipid catabolic process"/>
    <property type="evidence" value="ECO:0007669"/>
    <property type="project" value="UniProtKB-UniRule"/>
</dbReference>
<evidence type="ECO:0000256" key="1">
    <source>
        <dbReference type="ARBA" id="ARBA00022801"/>
    </source>
</evidence>
<keyword evidence="3 4" id="KW-0443">Lipid metabolism</keyword>
<dbReference type="eggNOG" id="COG1752">
    <property type="taxonomic scope" value="Bacteria"/>
</dbReference>
<dbReference type="Pfam" id="PF13614">
    <property type="entry name" value="AAA_31"/>
    <property type="match status" value="1"/>
</dbReference>
<protein>
    <submittedName>
        <fullName evidence="6">Putative esterase of the alpha-beta hydrolase superfamily</fullName>
    </submittedName>
</protein>